<dbReference type="Proteomes" id="UP001596201">
    <property type="component" value="Unassembled WGS sequence"/>
</dbReference>
<reference evidence="1 2" key="1">
    <citation type="journal article" date="2019" name="Int. J. Syst. Evol. Microbiol.">
        <title>The Global Catalogue of Microorganisms (GCM) 10K type strain sequencing project: providing services to taxonomists for standard genome sequencing and annotation.</title>
        <authorList>
            <consortium name="The Broad Institute Genomics Platform"/>
            <consortium name="The Broad Institute Genome Sequencing Center for Infectious Disease"/>
            <person name="Wu L."/>
            <person name="Ma J."/>
        </authorList>
    </citation>
    <scope>NUCLEOTIDE SEQUENCE [LARGE SCALE GENOMIC DNA]</scope>
    <source>
        <strain evidence="1 2">CGMCC 1.12237</strain>
    </source>
</reference>
<sequence>MAYDYVTSDGTNTGRSDIPNISVFGASDTAFSDLDSAYSATNSEYDRLTRGGTIPGYEVTCYTSDFDYDEYNTDSVVSAVQDWMEANGINEDGAHVMLNETTDGGPGAAHSPLGAWKNCIYIQVWNDINSKESMINTLLHELAHVFVDASLNSVEDRISADTEHDLGTYRYDRFDAVYYETPFANTASGERGQCSESTPSNYGFGDRYSYCASESIGDTYSDRY</sequence>
<organism evidence="1 2">
    <name type="scientific">Salinirubrum litoreum</name>
    <dbReference type="NCBI Taxonomy" id="1126234"/>
    <lineage>
        <taxon>Archaea</taxon>
        <taxon>Methanobacteriati</taxon>
        <taxon>Methanobacteriota</taxon>
        <taxon>Stenosarchaea group</taxon>
        <taxon>Halobacteria</taxon>
        <taxon>Halobacteriales</taxon>
        <taxon>Haloferacaceae</taxon>
        <taxon>Salinirubrum</taxon>
    </lineage>
</organism>
<comment type="caution">
    <text evidence="1">The sequence shown here is derived from an EMBL/GenBank/DDBJ whole genome shotgun (WGS) entry which is preliminary data.</text>
</comment>
<gene>
    <name evidence="1" type="ORF">ACFPJ5_15735</name>
</gene>
<dbReference type="EMBL" id="JBHSKX010000002">
    <property type="protein sequence ID" value="MFC5368381.1"/>
    <property type="molecule type" value="Genomic_DNA"/>
</dbReference>
<accession>A0ABD5REI2</accession>
<evidence type="ECO:0000313" key="1">
    <source>
        <dbReference type="EMBL" id="MFC5368381.1"/>
    </source>
</evidence>
<dbReference type="RefSeq" id="WP_227230659.1">
    <property type="nucleotide sequence ID" value="NZ_JAJCVJ010000002.1"/>
</dbReference>
<evidence type="ECO:0000313" key="2">
    <source>
        <dbReference type="Proteomes" id="UP001596201"/>
    </source>
</evidence>
<evidence type="ECO:0008006" key="3">
    <source>
        <dbReference type="Google" id="ProtNLM"/>
    </source>
</evidence>
<proteinExistence type="predicted"/>
<keyword evidence="2" id="KW-1185">Reference proteome</keyword>
<dbReference type="AlphaFoldDB" id="A0ABD5REI2"/>
<protein>
    <recommendedName>
        <fullName evidence="3">SprT-like family protein</fullName>
    </recommendedName>
</protein>
<name>A0ABD5REI2_9EURY</name>